<gene>
    <name evidence="1" type="ORF">AB996_1091</name>
</gene>
<organism evidence="1 2">
    <name type="scientific">Lactococcus lactis subsp. cremoris</name>
    <name type="common">Streptococcus cremoris</name>
    <dbReference type="NCBI Taxonomy" id="1359"/>
    <lineage>
        <taxon>Bacteria</taxon>
        <taxon>Bacillati</taxon>
        <taxon>Bacillota</taxon>
        <taxon>Bacilli</taxon>
        <taxon>Lactobacillales</taxon>
        <taxon>Streptococcaceae</taxon>
        <taxon>Lactococcus</taxon>
    </lineage>
</organism>
<sequence>MPKRSSKITDKIFFHRKQPIEQLVSKINESVSTFVINTDFPTINKRLTNMLISLSISFI</sequence>
<reference evidence="1 2" key="1">
    <citation type="submission" date="2015-08" db="EMBL/GenBank/DDBJ databases">
        <title>Draft Genome Sequences of 11 Lactococcus lactis subspecies cremoris strains.</title>
        <authorList>
            <person name="Wels M."/>
            <person name="Backus L."/>
            <person name="Boekhorst J."/>
            <person name="Dijkstra A."/>
            <person name="Beerthuizen M."/>
            <person name="Siezen R."/>
            <person name="Bachmann H."/>
            <person name="Van Hijum S."/>
        </authorList>
    </citation>
    <scope>NUCLEOTIDE SEQUENCE [LARGE SCALE GENOMIC DNA]</scope>
    <source>
        <strain evidence="1 2">KW10</strain>
    </source>
</reference>
<name>A0A166JSH3_LACLC</name>
<dbReference type="AlphaFoldDB" id="A0A166JSH3"/>
<protein>
    <submittedName>
        <fullName evidence="1">Uncharacterized protein</fullName>
    </submittedName>
</protein>
<evidence type="ECO:0000313" key="2">
    <source>
        <dbReference type="Proteomes" id="UP000076519"/>
    </source>
</evidence>
<evidence type="ECO:0000313" key="1">
    <source>
        <dbReference type="EMBL" id="KZK06595.1"/>
    </source>
</evidence>
<dbReference type="EMBL" id="LIYF01000018">
    <property type="protein sequence ID" value="KZK06595.1"/>
    <property type="molecule type" value="Genomic_DNA"/>
</dbReference>
<accession>A0A166JSH3</accession>
<comment type="caution">
    <text evidence="1">The sequence shown here is derived from an EMBL/GenBank/DDBJ whole genome shotgun (WGS) entry which is preliminary data.</text>
</comment>
<dbReference type="Proteomes" id="UP000076519">
    <property type="component" value="Unassembled WGS sequence"/>
</dbReference>
<proteinExistence type="predicted"/>